<evidence type="ECO:0000256" key="1">
    <source>
        <dbReference type="SAM" id="MobiDB-lite"/>
    </source>
</evidence>
<proteinExistence type="predicted"/>
<reference evidence="2 3" key="1">
    <citation type="submission" date="2013-11" db="EMBL/GenBank/DDBJ databases">
        <title>The Damaraland mole rat (Fukomys damarensis) genome and evolution of African mole rats.</title>
        <authorList>
            <person name="Gladyshev V.N."/>
            <person name="Fang X."/>
        </authorList>
    </citation>
    <scope>NUCLEOTIDE SEQUENCE [LARGE SCALE GENOMIC DNA]</scope>
    <source>
        <tissue evidence="2">Liver</tissue>
    </source>
</reference>
<name>A0A091DI69_FUKDA</name>
<gene>
    <name evidence="2" type="ORF">H920_08588</name>
</gene>
<evidence type="ECO:0000313" key="3">
    <source>
        <dbReference type="Proteomes" id="UP000028990"/>
    </source>
</evidence>
<dbReference type="PROSITE" id="PS51257">
    <property type="entry name" value="PROKAR_LIPOPROTEIN"/>
    <property type="match status" value="1"/>
</dbReference>
<keyword evidence="3" id="KW-1185">Reference proteome</keyword>
<protein>
    <submittedName>
        <fullName evidence="2">Uncharacterized protein</fullName>
    </submittedName>
</protein>
<dbReference type="EMBL" id="KN122517">
    <property type="protein sequence ID" value="KFO29985.1"/>
    <property type="molecule type" value="Genomic_DNA"/>
</dbReference>
<feature type="region of interest" description="Disordered" evidence="1">
    <location>
        <begin position="56"/>
        <end position="100"/>
    </location>
</feature>
<organism evidence="2 3">
    <name type="scientific">Fukomys damarensis</name>
    <name type="common">Damaraland mole rat</name>
    <name type="synonym">Cryptomys damarensis</name>
    <dbReference type="NCBI Taxonomy" id="885580"/>
    <lineage>
        <taxon>Eukaryota</taxon>
        <taxon>Metazoa</taxon>
        <taxon>Chordata</taxon>
        <taxon>Craniata</taxon>
        <taxon>Vertebrata</taxon>
        <taxon>Euteleostomi</taxon>
        <taxon>Mammalia</taxon>
        <taxon>Eutheria</taxon>
        <taxon>Euarchontoglires</taxon>
        <taxon>Glires</taxon>
        <taxon>Rodentia</taxon>
        <taxon>Hystricomorpha</taxon>
        <taxon>Bathyergidae</taxon>
        <taxon>Fukomys</taxon>
    </lineage>
</organism>
<accession>A0A091DI69</accession>
<evidence type="ECO:0000313" key="2">
    <source>
        <dbReference type="EMBL" id="KFO29985.1"/>
    </source>
</evidence>
<dbReference type="AlphaFoldDB" id="A0A091DI69"/>
<dbReference type="Proteomes" id="UP000028990">
    <property type="component" value="Unassembled WGS sequence"/>
</dbReference>
<sequence>MQHTRDVNAIIVSVSGACSVDKDMLMDMGDPAGSTGRYSMARPACELLKETSVLYGDGLPRASGHNRGPSDPDPVRSNGRCTGGRGSGTPCSQSPGSKSAKRGCELVQKDVLYSSTVGMLLRINDFLKAKLFETVTETNNYVFAEASNLSVE</sequence>